<protein>
    <submittedName>
        <fullName evidence="1">Uncharacterized protein</fullName>
    </submittedName>
</protein>
<proteinExistence type="predicted"/>
<comment type="caution">
    <text evidence="1">The sequence shown here is derived from an EMBL/GenBank/DDBJ whole genome shotgun (WGS) entry which is preliminary data.</text>
</comment>
<dbReference type="AlphaFoldDB" id="A0A1S2LRP6"/>
<name>A0A1S2LRP6_9BACI</name>
<sequence>MKKVFKAFKTKEWPSSTAYGFDPTWLIIAAAAAANFQSAEQTVGTSGSTGGFTGGGAGT</sequence>
<evidence type="ECO:0000313" key="2">
    <source>
        <dbReference type="Proteomes" id="UP000180098"/>
    </source>
</evidence>
<accession>A0A1S2LRP6</accession>
<dbReference type="RefSeq" id="WP_071312286.1">
    <property type="nucleotide sequence ID" value="NZ_MLQQ01000002.1"/>
</dbReference>
<evidence type="ECO:0000313" key="1">
    <source>
        <dbReference type="EMBL" id="OIJ15182.1"/>
    </source>
</evidence>
<organism evidence="1 2">
    <name type="scientific">Anaerobacillus arseniciselenatis</name>
    <dbReference type="NCBI Taxonomy" id="85682"/>
    <lineage>
        <taxon>Bacteria</taxon>
        <taxon>Bacillati</taxon>
        <taxon>Bacillota</taxon>
        <taxon>Bacilli</taxon>
        <taxon>Bacillales</taxon>
        <taxon>Bacillaceae</taxon>
        <taxon>Anaerobacillus</taxon>
    </lineage>
</organism>
<reference evidence="1 2" key="1">
    <citation type="submission" date="2016-10" db="EMBL/GenBank/DDBJ databases">
        <title>Draft genome sequences of four alkaliphilic bacteria belonging to the Anaerobacillus genus.</title>
        <authorList>
            <person name="Bassil N.M."/>
            <person name="Lloyd J.R."/>
        </authorList>
    </citation>
    <scope>NUCLEOTIDE SEQUENCE [LARGE SCALE GENOMIC DNA]</scope>
    <source>
        <strain evidence="1 2">DSM 15340</strain>
    </source>
</reference>
<keyword evidence="2" id="KW-1185">Reference proteome</keyword>
<dbReference type="EMBL" id="MLQQ01000002">
    <property type="protein sequence ID" value="OIJ15182.1"/>
    <property type="molecule type" value="Genomic_DNA"/>
</dbReference>
<gene>
    <name evidence="1" type="ORF">BKP35_04850</name>
</gene>
<dbReference type="Proteomes" id="UP000180098">
    <property type="component" value="Unassembled WGS sequence"/>
</dbReference>